<reference evidence="3 4" key="1">
    <citation type="submission" date="2021-05" db="EMBL/GenBank/DDBJ databases">
        <title>A Polyphasic approach of four new species of the genus Ohtaekwangia: Ohtaekwangia histidinii sp. nov., Ohtaekwangia cretensis sp. nov., Ohtaekwangia indiensis sp. nov., Ohtaekwangia reichenbachii sp. nov. from diverse environment.</title>
        <authorList>
            <person name="Octaviana S."/>
        </authorList>
    </citation>
    <scope>NUCLEOTIDE SEQUENCE [LARGE SCALE GENOMIC DNA]</scope>
    <source>
        <strain evidence="3 4">PWU5</strain>
    </source>
</reference>
<dbReference type="RefSeq" id="WP_254085983.1">
    <property type="nucleotide sequence ID" value="NZ_JAHESE010000022.1"/>
</dbReference>
<gene>
    <name evidence="3" type="ORF">KK062_19350</name>
</gene>
<feature type="compositionally biased region" description="Low complexity" evidence="1">
    <location>
        <begin position="369"/>
        <end position="386"/>
    </location>
</feature>
<feature type="region of interest" description="Disordered" evidence="1">
    <location>
        <begin position="248"/>
        <end position="414"/>
    </location>
</feature>
<dbReference type="EMBL" id="JAHESE010000022">
    <property type="protein sequence ID" value="MBT1710409.1"/>
    <property type="molecule type" value="Genomic_DNA"/>
</dbReference>
<comment type="caution">
    <text evidence="3">The sequence shown here is derived from an EMBL/GenBank/DDBJ whole genome shotgun (WGS) entry which is preliminary data.</text>
</comment>
<evidence type="ECO:0000313" key="3">
    <source>
        <dbReference type="EMBL" id="MBT1710409.1"/>
    </source>
</evidence>
<accession>A0AAP2E1M7</accession>
<feature type="region of interest" description="Disordered" evidence="1">
    <location>
        <begin position="51"/>
        <end position="88"/>
    </location>
</feature>
<name>A0AAP2E1M7_9BACT</name>
<feature type="compositionally biased region" description="Low complexity" evidence="1">
    <location>
        <begin position="293"/>
        <end position="306"/>
    </location>
</feature>
<feature type="compositionally biased region" description="Polar residues" evidence="1">
    <location>
        <begin position="307"/>
        <end position="317"/>
    </location>
</feature>
<evidence type="ECO:0000313" key="4">
    <source>
        <dbReference type="Proteomes" id="UP001319080"/>
    </source>
</evidence>
<dbReference type="AlphaFoldDB" id="A0AAP2E1M7"/>
<protein>
    <submittedName>
        <fullName evidence="3">Uncharacterized protein</fullName>
    </submittedName>
</protein>
<evidence type="ECO:0000256" key="2">
    <source>
        <dbReference type="SAM" id="SignalP"/>
    </source>
</evidence>
<keyword evidence="2" id="KW-0732">Signal</keyword>
<feature type="signal peptide" evidence="2">
    <location>
        <begin position="1"/>
        <end position="21"/>
    </location>
</feature>
<feature type="compositionally biased region" description="Low complexity" evidence="1">
    <location>
        <begin position="329"/>
        <end position="362"/>
    </location>
</feature>
<sequence length="414" mass="46140">MKTKALLLLLAAFIINIGAFAQEDDDMYFNATDRAKLQSKERQDQIAYEASVKKAKKMREEPATEEEEGSVESVEALNPTDSYSARNVNPEYEARSTAKLSQSDDQDYFVNNYQYSTSSNMNNWNNNFNSWYGNPWYSANYYNAPINSWNSPYYGYADPYYSPWYNPYWNNNGWSASFSYYWGNSYNNYGNYGYGWGGNYNYWNRPYCGYASSWGFGYGYNSGYPGWYGYPGSVIIINNGEGTYGPRYAKRGSRGNEVVNTTRPNTSTRTQVSDAFGSNNRSQRQATAGRTSNLNNNAVTPANTTNGRSRQQGSEYYNRTWRRVTQEPSNANNSNSNSNSGNSSNGRTSNSNSNWNNGNSNSDRSYTPSRSSNNNNDRSNSSFGNSNSGGGGRSSGGYSGGNSGGGRSRGGRGN</sequence>
<feature type="compositionally biased region" description="Gly residues" evidence="1">
    <location>
        <begin position="387"/>
        <end position="414"/>
    </location>
</feature>
<proteinExistence type="predicted"/>
<organism evidence="3 4">
    <name type="scientific">Dawidia cretensis</name>
    <dbReference type="NCBI Taxonomy" id="2782350"/>
    <lineage>
        <taxon>Bacteria</taxon>
        <taxon>Pseudomonadati</taxon>
        <taxon>Bacteroidota</taxon>
        <taxon>Cytophagia</taxon>
        <taxon>Cytophagales</taxon>
        <taxon>Chryseotaleaceae</taxon>
        <taxon>Dawidia</taxon>
    </lineage>
</organism>
<keyword evidence="4" id="KW-1185">Reference proteome</keyword>
<feature type="compositionally biased region" description="Polar residues" evidence="1">
    <location>
        <begin position="258"/>
        <end position="292"/>
    </location>
</feature>
<evidence type="ECO:0000256" key="1">
    <source>
        <dbReference type="SAM" id="MobiDB-lite"/>
    </source>
</evidence>
<feature type="chain" id="PRO_5043043462" evidence="2">
    <location>
        <begin position="22"/>
        <end position="414"/>
    </location>
</feature>
<dbReference type="Proteomes" id="UP001319080">
    <property type="component" value="Unassembled WGS sequence"/>
</dbReference>